<dbReference type="PANTHER" id="PTHR24348:SF22">
    <property type="entry name" value="NON-SPECIFIC SERINE_THREONINE PROTEIN KINASE"/>
    <property type="match status" value="1"/>
</dbReference>
<dbReference type="GO" id="GO:0004674">
    <property type="term" value="F:protein serine/threonine kinase activity"/>
    <property type="evidence" value="ECO:0007669"/>
    <property type="project" value="UniProtKB-KW"/>
</dbReference>
<dbReference type="Pfam" id="PF00069">
    <property type="entry name" value="Pkinase"/>
    <property type="match status" value="1"/>
</dbReference>
<dbReference type="Proteomes" id="UP000480548">
    <property type="component" value="Unassembled WGS sequence"/>
</dbReference>
<evidence type="ECO:0000256" key="6">
    <source>
        <dbReference type="ARBA" id="ARBA00019599"/>
    </source>
</evidence>
<dbReference type="InterPro" id="IPR008271">
    <property type="entry name" value="Ser/Thr_kinase_AS"/>
</dbReference>
<comment type="catalytic activity">
    <reaction evidence="19">
        <text>L-seryl-[protein] + ATP = O-phospho-L-seryl-[protein] + ADP + H(+)</text>
        <dbReference type="Rhea" id="RHEA:17989"/>
        <dbReference type="Rhea" id="RHEA-COMP:9863"/>
        <dbReference type="Rhea" id="RHEA-COMP:11604"/>
        <dbReference type="ChEBI" id="CHEBI:15378"/>
        <dbReference type="ChEBI" id="CHEBI:29999"/>
        <dbReference type="ChEBI" id="CHEBI:30616"/>
        <dbReference type="ChEBI" id="CHEBI:83421"/>
        <dbReference type="ChEBI" id="CHEBI:456216"/>
        <dbReference type="EC" id="2.7.11.1"/>
    </reaction>
</comment>
<dbReference type="Pfam" id="PF12063">
    <property type="entry name" value="ATG1-like_MIT1"/>
    <property type="match status" value="1"/>
</dbReference>
<dbReference type="GO" id="GO:0010506">
    <property type="term" value="P:regulation of autophagy"/>
    <property type="evidence" value="ECO:0007669"/>
    <property type="project" value="InterPro"/>
</dbReference>
<dbReference type="GO" id="GO:0005776">
    <property type="term" value="C:autophagosome"/>
    <property type="evidence" value="ECO:0007669"/>
    <property type="project" value="TreeGrafter"/>
</dbReference>
<feature type="region of interest" description="Disordered" evidence="21">
    <location>
        <begin position="425"/>
        <end position="501"/>
    </location>
</feature>
<evidence type="ECO:0000256" key="12">
    <source>
        <dbReference type="ARBA" id="ARBA00022777"/>
    </source>
</evidence>
<keyword evidence="11 20" id="KW-0547">Nucleotide-binding</keyword>
<keyword evidence="10" id="KW-0808">Transferase</keyword>
<feature type="region of interest" description="Disordered" evidence="21">
    <location>
        <begin position="791"/>
        <end position="811"/>
    </location>
</feature>
<evidence type="ECO:0000256" key="13">
    <source>
        <dbReference type="ARBA" id="ARBA00022840"/>
    </source>
</evidence>
<dbReference type="PANTHER" id="PTHR24348">
    <property type="entry name" value="SERINE/THREONINE-PROTEIN KINASE UNC-51-RELATED"/>
    <property type="match status" value="1"/>
</dbReference>
<evidence type="ECO:0000256" key="11">
    <source>
        <dbReference type="ARBA" id="ARBA00022741"/>
    </source>
</evidence>
<feature type="region of interest" description="Disordered" evidence="21">
    <location>
        <begin position="529"/>
        <end position="583"/>
    </location>
</feature>
<evidence type="ECO:0000256" key="10">
    <source>
        <dbReference type="ARBA" id="ARBA00022679"/>
    </source>
</evidence>
<evidence type="ECO:0000259" key="22">
    <source>
        <dbReference type="PROSITE" id="PS50011"/>
    </source>
</evidence>
<dbReference type="PROSITE" id="PS00108">
    <property type="entry name" value="PROTEIN_KINASE_ST"/>
    <property type="match status" value="1"/>
</dbReference>
<evidence type="ECO:0000256" key="3">
    <source>
        <dbReference type="ARBA" id="ARBA00011138"/>
    </source>
</evidence>
<keyword evidence="16" id="KW-0472">Membrane</keyword>
<dbReference type="EMBL" id="WIQZ01000016">
    <property type="protein sequence ID" value="KAF3140653.1"/>
    <property type="molecule type" value="Genomic_DNA"/>
</dbReference>
<evidence type="ECO:0000256" key="18">
    <source>
        <dbReference type="ARBA" id="ARBA00047899"/>
    </source>
</evidence>
<dbReference type="PROSITE" id="PS50011">
    <property type="entry name" value="PROTEIN_KINASE_DOM"/>
    <property type="match status" value="1"/>
</dbReference>
<evidence type="ECO:0000256" key="14">
    <source>
        <dbReference type="ARBA" id="ARBA00022927"/>
    </source>
</evidence>
<evidence type="ECO:0000256" key="21">
    <source>
        <dbReference type="SAM" id="MobiDB-lite"/>
    </source>
</evidence>
<comment type="catalytic activity">
    <reaction evidence="18">
        <text>L-threonyl-[protein] + ATP = O-phospho-L-threonyl-[protein] + ADP + H(+)</text>
        <dbReference type="Rhea" id="RHEA:46608"/>
        <dbReference type="Rhea" id="RHEA-COMP:11060"/>
        <dbReference type="Rhea" id="RHEA-COMP:11605"/>
        <dbReference type="ChEBI" id="CHEBI:15378"/>
        <dbReference type="ChEBI" id="CHEBI:30013"/>
        <dbReference type="ChEBI" id="CHEBI:30616"/>
        <dbReference type="ChEBI" id="CHEBI:61977"/>
        <dbReference type="ChEBI" id="CHEBI:456216"/>
        <dbReference type="EC" id="2.7.11.1"/>
    </reaction>
</comment>
<dbReference type="SMART" id="SM00220">
    <property type="entry name" value="S_TKc"/>
    <property type="match status" value="1"/>
</dbReference>
<proteinExistence type="predicted"/>
<dbReference type="Pfam" id="PF21127">
    <property type="entry name" value="ATG1-like_MIT2"/>
    <property type="match status" value="1"/>
</dbReference>
<protein>
    <recommendedName>
        <fullName evidence="5">Serine/threonine-protein kinase ATG1</fullName>
        <ecNumber evidence="4">2.7.11.1</ecNumber>
    </recommendedName>
    <alternativeName>
        <fullName evidence="17">Autophagy-related protein 1</fullName>
    </alternativeName>
    <alternativeName>
        <fullName evidence="6">Serine/threonine-protein kinase atg1</fullName>
    </alternativeName>
</protein>
<sequence length="1104" mass="119863">MSSRQLPPEMTSQDTVVGAFRIGKEIGRGSFATVYQGVHSQTKSLVAIKSVLRSKLNRKLLENLESEIQILKTLDHPHIVALLDCQKSHTYIHLVMEYCSLGDLSLFIKKRDRLHTLPDLTAMSQKYPSIGGGLNEVIIRHFLQQLASALEFLRSRNLIHRDIKPQNLLLEPPVVTYGESGPYSEGIKDEKRKIPEMGLPDLPVLKIADFGFARNLPSTAMADTLCGSPLYMAPEILRYEKYDAKADLWSVGTVLYEMVVGKPPFRARNHVELLRKIEKGEDVIKFGDDVNVSEPMASLVRRLLKRGPVERMSFSDFFSDPVVKGRIPGAIYPRIQGGIDLTPADLRQKGHDREGPKTPTGAEPSIPDYFPTRSSHPTPGSSRQAQYTGYGDNLPEEGHRPSAFANIPRAATASAVPVQLSKTPVQTGLGRPNIHHATSAPVRQPEVDRHGVSTGVPMERQLSQQTASPGSSFLIQRQDQQRTRQAAREKETKEAKERMDQDNLDQEYVVIEKRTVEVNALADEVAAAPQITGRSPSSTPKGGALARRVTTGQSTPSRAVVGKRPESFQQPRNSYERKFGTSPGSAATSALARALAMVNTRLNNIGILPPSVFGNYNTAMQSPQYVSSGLYQPGSMVVIGGQNPNTATGLSEEDFQAIQSIEEAANRSDVVYQFAEVKFSQLLPSSLPSPTANLGLLPPSASEQGAAEPLDLPPDAIVALAEEALVLYVKTLSLLARAMDIAGRWWGVTNGTANATAISRMNNAVQWVRERFNEVLEKAEYTRRKLIAAQNQLPRTHASHPSNNPKTSTSPALGVSVEGVVLSPGVSAEKLMYDRALEMSKTAAVNEMVGDSYGECEIAYVTAIWMLEGVLEPDDNGRNTLGENSSEGLQNMEEDDKKVIEKCDYSWYPWASVRTAEEDGDNIKKVIWWDAFWDAYCSTFPAAFAKADDDGTETGETATGTGASTETDTNTGTSGATTTNTTTNGSNTTRLTTSTTETSRSTSLGSSASSTNATTAVPLPLESGSSPVFVMGGSIGGGVDEAYAIYAANSPLVLMSGDAAGERAYFSVLLNTTMVDALDTSRIIYLHFIPAHARIGKRQSNQGI</sequence>
<feature type="compositionally biased region" description="Polar residues" evidence="21">
    <location>
        <begin position="461"/>
        <end position="475"/>
    </location>
</feature>
<feature type="compositionally biased region" description="Low complexity" evidence="21">
    <location>
        <begin position="954"/>
        <end position="1016"/>
    </location>
</feature>
<evidence type="ECO:0000256" key="19">
    <source>
        <dbReference type="ARBA" id="ARBA00048679"/>
    </source>
</evidence>
<dbReference type="GO" id="GO:0000422">
    <property type="term" value="P:autophagy of mitochondrion"/>
    <property type="evidence" value="ECO:0007669"/>
    <property type="project" value="TreeGrafter"/>
</dbReference>
<evidence type="ECO:0000256" key="17">
    <source>
        <dbReference type="ARBA" id="ARBA00030237"/>
    </source>
</evidence>
<evidence type="ECO:0000313" key="24">
    <source>
        <dbReference type="Proteomes" id="UP000480548"/>
    </source>
</evidence>
<keyword evidence="12 23" id="KW-0418">Kinase</keyword>
<keyword evidence="15" id="KW-0072">Autophagy</keyword>
<dbReference type="GO" id="GO:0061709">
    <property type="term" value="P:reticulophagy"/>
    <property type="evidence" value="ECO:0007669"/>
    <property type="project" value="TreeGrafter"/>
</dbReference>
<dbReference type="InterPro" id="IPR011009">
    <property type="entry name" value="Kinase-like_dom_sf"/>
</dbReference>
<keyword evidence="14" id="KW-0653">Protein transport</keyword>
<dbReference type="GO" id="GO:0005829">
    <property type="term" value="C:cytosol"/>
    <property type="evidence" value="ECO:0007669"/>
    <property type="project" value="TreeGrafter"/>
</dbReference>
<feature type="region of interest" description="Disordered" evidence="21">
    <location>
        <begin position="341"/>
        <end position="401"/>
    </location>
</feature>
<evidence type="ECO:0000256" key="4">
    <source>
        <dbReference type="ARBA" id="ARBA00012513"/>
    </source>
</evidence>
<evidence type="ECO:0000256" key="9">
    <source>
        <dbReference type="ARBA" id="ARBA00022527"/>
    </source>
</evidence>
<dbReference type="GO" id="GO:0000045">
    <property type="term" value="P:autophagosome assembly"/>
    <property type="evidence" value="ECO:0007669"/>
    <property type="project" value="TreeGrafter"/>
</dbReference>
<evidence type="ECO:0000256" key="5">
    <source>
        <dbReference type="ARBA" id="ARBA00018572"/>
    </source>
</evidence>
<keyword evidence="13 20" id="KW-0067">ATP-binding</keyword>
<evidence type="ECO:0000256" key="1">
    <source>
        <dbReference type="ARBA" id="ARBA00004496"/>
    </source>
</evidence>
<feature type="compositionally biased region" description="Polar residues" evidence="21">
    <location>
        <begin position="372"/>
        <end position="387"/>
    </location>
</feature>
<comment type="caution">
    <text evidence="23">The sequence shown here is derived from an EMBL/GenBank/DDBJ whole genome shotgun (WGS) entry which is preliminary data.</text>
</comment>
<dbReference type="InterPro" id="IPR000719">
    <property type="entry name" value="Prot_kinase_dom"/>
</dbReference>
<dbReference type="SUPFAM" id="SSF56112">
    <property type="entry name" value="Protein kinase-like (PK-like)"/>
    <property type="match status" value="1"/>
</dbReference>
<dbReference type="FunFam" id="1.10.510.10:FF:000817">
    <property type="entry name" value="Serine/threonine-protein kinase ATG1"/>
    <property type="match status" value="1"/>
</dbReference>
<evidence type="ECO:0000256" key="20">
    <source>
        <dbReference type="PROSITE-ProRule" id="PRU10141"/>
    </source>
</evidence>
<name>A0A7C8K5Q7_ORBOL</name>
<evidence type="ECO:0000313" key="23">
    <source>
        <dbReference type="EMBL" id="KAF3140653.1"/>
    </source>
</evidence>
<dbReference type="InterPro" id="IPR045269">
    <property type="entry name" value="Atg1-like"/>
</dbReference>
<dbReference type="GO" id="GO:0005524">
    <property type="term" value="F:ATP binding"/>
    <property type="evidence" value="ECO:0007669"/>
    <property type="project" value="UniProtKB-UniRule"/>
</dbReference>
<dbReference type="GO" id="GO:0034045">
    <property type="term" value="C:phagophore assembly site membrane"/>
    <property type="evidence" value="ECO:0007669"/>
    <property type="project" value="UniProtKB-SubCell"/>
</dbReference>
<evidence type="ECO:0000256" key="15">
    <source>
        <dbReference type="ARBA" id="ARBA00023006"/>
    </source>
</evidence>
<evidence type="ECO:0000256" key="16">
    <source>
        <dbReference type="ARBA" id="ARBA00023136"/>
    </source>
</evidence>
<evidence type="ECO:0000256" key="7">
    <source>
        <dbReference type="ARBA" id="ARBA00022448"/>
    </source>
</evidence>
<dbReference type="EC" id="2.7.11.1" evidence="4"/>
<keyword evidence="8" id="KW-0963">Cytoplasm</keyword>
<dbReference type="InterPro" id="IPR022708">
    <property type="entry name" value="Atg1-like_tMIT"/>
</dbReference>
<dbReference type="GO" id="GO:0034727">
    <property type="term" value="P:piecemeal microautophagy of the nucleus"/>
    <property type="evidence" value="ECO:0007669"/>
    <property type="project" value="TreeGrafter"/>
</dbReference>
<dbReference type="AlphaFoldDB" id="A0A7C8K5Q7"/>
<dbReference type="InterPro" id="IPR048941">
    <property type="entry name" value="ATG1-like_MIT2"/>
</dbReference>
<dbReference type="Gene3D" id="1.10.510.10">
    <property type="entry name" value="Transferase(Phosphotransferase) domain 1"/>
    <property type="match status" value="1"/>
</dbReference>
<keyword evidence="9" id="KW-0723">Serine/threonine-protein kinase</keyword>
<feature type="compositionally biased region" description="Basic and acidic residues" evidence="21">
    <location>
        <begin position="479"/>
        <end position="501"/>
    </location>
</feature>
<evidence type="ECO:0000256" key="8">
    <source>
        <dbReference type="ARBA" id="ARBA00022490"/>
    </source>
</evidence>
<dbReference type="PROSITE" id="PS00107">
    <property type="entry name" value="PROTEIN_KINASE_ATP"/>
    <property type="match status" value="1"/>
</dbReference>
<comment type="subcellular location">
    <subcellularLocation>
        <location evidence="1">Cytoplasm</location>
    </subcellularLocation>
    <subcellularLocation>
        <location evidence="2">Preautophagosomal structure membrane</location>
        <topology evidence="2">Peripheral membrane protein</topology>
    </subcellularLocation>
</comment>
<feature type="compositionally biased region" description="Basic and acidic residues" evidence="21">
    <location>
        <begin position="346"/>
        <end position="356"/>
    </location>
</feature>
<dbReference type="CDD" id="cd14009">
    <property type="entry name" value="STKc_ATG1_ULK_like"/>
    <property type="match status" value="1"/>
</dbReference>
<feature type="domain" description="Protein kinase" evidence="22">
    <location>
        <begin position="20"/>
        <end position="323"/>
    </location>
</feature>
<dbReference type="GO" id="GO:0015031">
    <property type="term" value="P:protein transport"/>
    <property type="evidence" value="ECO:0007669"/>
    <property type="project" value="UniProtKB-KW"/>
</dbReference>
<accession>A0A7C8K5Q7</accession>
<feature type="binding site" evidence="20">
    <location>
        <position position="49"/>
    </location>
    <ligand>
        <name>ATP</name>
        <dbReference type="ChEBI" id="CHEBI:30616"/>
    </ligand>
</feature>
<dbReference type="InterPro" id="IPR017441">
    <property type="entry name" value="Protein_kinase_ATP_BS"/>
</dbReference>
<keyword evidence="7" id="KW-0813">Transport</keyword>
<comment type="subunit">
    <text evidence="3">Homodimer. Forms a ternary complex with ATG13 and ATG17.</text>
</comment>
<reference evidence="23 24" key="1">
    <citation type="submission" date="2019-06" db="EMBL/GenBank/DDBJ databases">
        <authorList>
            <person name="Palmer J.M."/>
        </authorList>
    </citation>
    <scope>NUCLEOTIDE SEQUENCE [LARGE SCALE GENOMIC DNA]</scope>
    <source>
        <strain evidence="23 24">TWF703</strain>
    </source>
</reference>
<feature type="region of interest" description="Disordered" evidence="21">
    <location>
        <begin position="948"/>
        <end position="1019"/>
    </location>
</feature>
<gene>
    <name evidence="23" type="primary">ULK2</name>
    <name evidence="23" type="ORF">TWF703_002859</name>
</gene>
<evidence type="ECO:0000256" key="2">
    <source>
        <dbReference type="ARBA" id="ARBA00004623"/>
    </source>
</evidence>
<dbReference type="FunFam" id="3.30.200.20:FF:000399">
    <property type="entry name" value="Serine/threonine-protein kinase atg1"/>
    <property type="match status" value="1"/>
</dbReference>
<organism evidence="23 24">
    <name type="scientific">Orbilia oligospora</name>
    <name type="common">Nematode-trapping fungus</name>
    <name type="synonym">Arthrobotrys oligospora</name>
    <dbReference type="NCBI Taxonomy" id="2813651"/>
    <lineage>
        <taxon>Eukaryota</taxon>
        <taxon>Fungi</taxon>
        <taxon>Dikarya</taxon>
        <taxon>Ascomycota</taxon>
        <taxon>Pezizomycotina</taxon>
        <taxon>Orbiliomycetes</taxon>
        <taxon>Orbiliales</taxon>
        <taxon>Orbiliaceae</taxon>
        <taxon>Orbilia</taxon>
    </lineage>
</organism>
<dbReference type="GO" id="GO:0042594">
    <property type="term" value="P:response to starvation"/>
    <property type="evidence" value="ECO:0007669"/>
    <property type="project" value="TreeGrafter"/>
</dbReference>